<dbReference type="SUPFAM" id="SSF82153">
    <property type="entry name" value="FAS1 domain"/>
    <property type="match status" value="2"/>
</dbReference>
<dbReference type="InterPro" id="IPR000782">
    <property type="entry name" value="FAS1_domain"/>
</dbReference>
<feature type="signal peptide" evidence="2">
    <location>
        <begin position="1"/>
        <end position="20"/>
    </location>
</feature>
<dbReference type="PROSITE" id="PS50213">
    <property type="entry name" value="FAS1"/>
    <property type="match status" value="2"/>
</dbReference>
<dbReference type="PANTHER" id="PTHR10900:SF77">
    <property type="entry name" value="FI19380P1"/>
    <property type="match status" value="1"/>
</dbReference>
<evidence type="ECO:0000313" key="4">
    <source>
        <dbReference type="EMBL" id="KAL0637254.1"/>
    </source>
</evidence>
<feature type="region of interest" description="Disordered" evidence="1">
    <location>
        <begin position="104"/>
        <end position="127"/>
    </location>
</feature>
<dbReference type="Proteomes" id="UP001447188">
    <property type="component" value="Unassembled WGS sequence"/>
</dbReference>
<dbReference type="Gene3D" id="2.30.180.10">
    <property type="entry name" value="FAS1 domain"/>
    <property type="match status" value="2"/>
</dbReference>
<evidence type="ECO:0000313" key="5">
    <source>
        <dbReference type="Proteomes" id="UP001447188"/>
    </source>
</evidence>
<organism evidence="4 5">
    <name type="scientific">Discina gigas</name>
    <dbReference type="NCBI Taxonomy" id="1032678"/>
    <lineage>
        <taxon>Eukaryota</taxon>
        <taxon>Fungi</taxon>
        <taxon>Dikarya</taxon>
        <taxon>Ascomycota</taxon>
        <taxon>Pezizomycotina</taxon>
        <taxon>Pezizomycetes</taxon>
        <taxon>Pezizales</taxon>
        <taxon>Discinaceae</taxon>
        <taxon>Discina</taxon>
    </lineage>
</organism>
<evidence type="ECO:0000259" key="3">
    <source>
        <dbReference type="PROSITE" id="PS50213"/>
    </source>
</evidence>
<name>A0ABR3GMV1_9PEZI</name>
<dbReference type="EMBL" id="JBBBZM010000037">
    <property type="protein sequence ID" value="KAL0637254.1"/>
    <property type="molecule type" value="Genomic_DNA"/>
</dbReference>
<feature type="domain" description="FAS1" evidence="3">
    <location>
        <begin position="22"/>
        <end position="182"/>
    </location>
</feature>
<protein>
    <recommendedName>
        <fullName evidence="3">FAS1 domain-containing protein</fullName>
    </recommendedName>
</protein>
<evidence type="ECO:0000256" key="1">
    <source>
        <dbReference type="SAM" id="MobiDB-lite"/>
    </source>
</evidence>
<feature type="domain" description="FAS1" evidence="3">
    <location>
        <begin position="184"/>
        <end position="304"/>
    </location>
</feature>
<reference evidence="4 5" key="1">
    <citation type="submission" date="2024-02" db="EMBL/GenBank/DDBJ databases">
        <title>Discinaceae phylogenomics.</title>
        <authorList>
            <person name="Dirks A.C."/>
            <person name="James T.Y."/>
        </authorList>
    </citation>
    <scope>NUCLEOTIDE SEQUENCE [LARGE SCALE GENOMIC DNA]</scope>
    <source>
        <strain evidence="4 5">ACD0624</strain>
    </source>
</reference>
<keyword evidence="2" id="KW-0732">Signal</keyword>
<gene>
    <name evidence="4" type="ORF">Q9L58_003738</name>
</gene>
<comment type="caution">
    <text evidence="4">The sequence shown here is derived from an EMBL/GenBank/DDBJ whole genome shotgun (WGS) entry which is preliminary data.</text>
</comment>
<dbReference type="InterPro" id="IPR036378">
    <property type="entry name" value="FAS1_dom_sf"/>
</dbReference>
<proteinExistence type="predicted"/>
<dbReference type="InterPro" id="IPR050904">
    <property type="entry name" value="Adhesion/Biosynth-related"/>
</dbReference>
<dbReference type="SMART" id="SM00554">
    <property type="entry name" value="FAS1"/>
    <property type="match status" value="1"/>
</dbReference>
<dbReference type="PANTHER" id="PTHR10900">
    <property type="entry name" value="PERIOSTIN-RELATED"/>
    <property type="match status" value="1"/>
</dbReference>
<feature type="chain" id="PRO_5047286297" description="FAS1 domain-containing protein" evidence="2">
    <location>
        <begin position="21"/>
        <end position="314"/>
    </location>
</feature>
<dbReference type="Pfam" id="PF02469">
    <property type="entry name" value="Fasciclin"/>
    <property type="match status" value="1"/>
</dbReference>
<accession>A0ABR3GMV1</accession>
<sequence length="314" mass="33767">MKFLSLSIVSIALLLGPVLGEFRDILEICNETPYTGAFRRYLLDNPDVLAIYQERRNSTIYVPSDKAMRKCFPEEHAISRRGTASRTVQAQYMIEQQANAIKAAQSQSRSVRKTADNQTSPDGGDSVVVTVNNGSPPIKRHWRVAQHFTGIQIQSGAGSVVNIMFGDIQCLQGLIHVIDGCFNVPEPVTSTLQSIGTTKFLDALNTAKLGASSDAEGQITIFAPNDAAFVNQPSLDASGINHHTVVGVALYSTLLLDGTKFKTLAGDYLYVNIVNGQVFINCVAILASDLLASGGVVHTVGKIIPYLSAPPVTC</sequence>
<evidence type="ECO:0000256" key="2">
    <source>
        <dbReference type="SAM" id="SignalP"/>
    </source>
</evidence>
<keyword evidence="5" id="KW-1185">Reference proteome</keyword>